<accession>F2AMT2</accession>
<protein>
    <submittedName>
        <fullName evidence="1">Uncharacterized protein</fullName>
    </submittedName>
</protein>
<evidence type="ECO:0000313" key="1">
    <source>
        <dbReference type="EMBL" id="EGF29049.1"/>
    </source>
</evidence>
<proteinExistence type="predicted"/>
<evidence type="ECO:0000313" key="2">
    <source>
        <dbReference type="Proteomes" id="UP000006222"/>
    </source>
</evidence>
<comment type="caution">
    <text evidence="1">The sequence shown here is derived from an EMBL/GenBank/DDBJ whole genome shotgun (WGS) entry which is preliminary data.</text>
</comment>
<gene>
    <name evidence="1" type="ORF">RBWH47_02564</name>
</gene>
<organism evidence="1 2">
    <name type="scientific">Rhodopirellula baltica WH47</name>
    <dbReference type="NCBI Taxonomy" id="991778"/>
    <lineage>
        <taxon>Bacteria</taxon>
        <taxon>Pseudomonadati</taxon>
        <taxon>Planctomycetota</taxon>
        <taxon>Planctomycetia</taxon>
        <taxon>Pirellulales</taxon>
        <taxon>Pirellulaceae</taxon>
        <taxon>Rhodopirellula</taxon>
    </lineage>
</organism>
<dbReference type="RefSeq" id="WP_007324949.1">
    <property type="nucleotide sequence ID" value="NZ_AFAR01000056.1"/>
</dbReference>
<reference evidence="1 2" key="1">
    <citation type="journal article" date="2013" name="Mar. Genomics">
        <title>Expression of sulfatases in Rhodopirellula baltica and the diversity of sulfatases in the genus Rhodopirellula.</title>
        <authorList>
            <person name="Wegner C.E."/>
            <person name="Richter-Heitmann T."/>
            <person name="Klindworth A."/>
            <person name="Klockow C."/>
            <person name="Richter M."/>
            <person name="Achstetter T."/>
            <person name="Glockner F.O."/>
            <person name="Harder J."/>
        </authorList>
    </citation>
    <scope>NUCLEOTIDE SEQUENCE [LARGE SCALE GENOMIC DNA]</scope>
    <source>
        <strain evidence="1 2">WH47</strain>
    </source>
</reference>
<dbReference type="EMBL" id="AFAR01000056">
    <property type="protein sequence ID" value="EGF29049.1"/>
    <property type="molecule type" value="Genomic_DNA"/>
</dbReference>
<dbReference type="Proteomes" id="UP000006222">
    <property type="component" value="Unassembled WGS sequence"/>
</dbReference>
<sequence length="347" mass="38409">MSTSSSSLKRTQTGFATVVIATLFGVGLTIAAGATAADGVSVVSFHGYDDCLRLSNGDAVVTLCPAAGGRVLEYSVDGTNVLYLDPDDAGWTLHQFEKGQTDRRGQLSAGRFDIGPEMVVQRGSVLWNGRWTAEIVADRTVKMTSQYDPKSGARLTRIFELDETGSHLRCTQTIANESDRPVSLCHWSRTFAVGGGIVLVPRSGPVRFPNGYVRYENGLIRSRPTEPNIHVDEDTVVISATPEFPKLGFDSHAGWLAYLAPTDQLFVKRFPTFPERSYNELAGLTVSVWYPEKDLVELEPIGPAENLAPGERADFTEDWYLMPYEFPTEFRQMDREEIEQRVKSLSE</sequence>
<name>F2AMT2_RHOBT</name>
<dbReference type="PATRIC" id="fig|991778.3.peg.1039"/>
<dbReference type="AlphaFoldDB" id="F2AMT2"/>